<dbReference type="Pfam" id="PF12937">
    <property type="entry name" value="F-box-like"/>
    <property type="match status" value="1"/>
</dbReference>
<reference evidence="3 4" key="1">
    <citation type="journal article" date="2019" name="Sci. Rep.">
        <title>Nanopore sequencing improves the draft genome of the human pathogenic amoeba Naegleria fowleri.</title>
        <authorList>
            <person name="Liechti N."/>
            <person name="Schurch N."/>
            <person name="Bruggmann R."/>
            <person name="Wittwer M."/>
        </authorList>
    </citation>
    <scope>NUCLEOTIDE SEQUENCE [LARGE SCALE GENOMIC DNA]</scope>
    <source>
        <strain evidence="3 4">ATCC 30894</strain>
    </source>
</reference>
<evidence type="ECO:0000313" key="3">
    <source>
        <dbReference type="EMBL" id="KAF0984892.1"/>
    </source>
</evidence>
<dbReference type="VEuPathDB" id="AmoebaDB:NfTy_031900"/>
<feature type="compositionally biased region" description="Acidic residues" evidence="1">
    <location>
        <begin position="180"/>
        <end position="193"/>
    </location>
</feature>
<protein>
    <recommendedName>
        <fullName evidence="2">F-box domain-containing protein</fullName>
    </recommendedName>
</protein>
<dbReference type="SUPFAM" id="SSF81383">
    <property type="entry name" value="F-box domain"/>
    <property type="match status" value="1"/>
</dbReference>
<dbReference type="InterPro" id="IPR037129">
    <property type="entry name" value="XPA_sf"/>
</dbReference>
<dbReference type="InterPro" id="IPR001810">
    <property type="entry name" value="F-box_dom"/>
</dbReference>
<feature type="region of interest" description="Disordered" evidence="1">
    <location>
        <begin position="1"/>
        <end position="25"/>
    </location>
</feature>
<gene>
    <name evidence="3" type="ORF">FDP41_000791</name>
</gene>
<dbReference type="GeneID" id="68108009"/>
<dbReference type="SMART" id="SM00256">
    <property type="entry name" value="FBOX"/>
    <property type="match status" value="1"/>
</dbReference>
<keyword evidence="4" id="KW-1185">Reference proteome</keyword>
<feature type="compositionally biased region" description="Low complexity" evidence="1">
    <location>
        <begin position="317"/>
        <end position="326"/>
    </location>
</feature>
<organism evidence="3 4">
    <name type="scientific">Naegleria fowleri</name>
    <name type="common">Brain eating amoeba</name>
    <dbReference type="NCBI Taxonomy" id="5763"/>
    <lineage>
        <taxon>Eukaryota</taxon>
        <taxon>Discoba</taxon>
        <taxon>Heterolobosea</taxon>
        <taxon>Tetramitia</taxon>
        <taxon>Eutetramitia</taxon>
        <taxon>Vahlkampfiidae</taxon>
        <taxon>Naegleria</taxon>
    </lineage>
</organism>
<proteinExistence type="predicted"/>
<dbReference type="Proteomes" id="UP000444721">
    <property type="component" value="Unassembled WGS sequence"/>
</dbReference>
<dbReference type="InterPro" id="IPR036047">
    <property type="entry name" value="F-box-like_dom_sf"/>
</dbReference>
<feature type="region of interest" description="Disordered" evidence="1">
    <location>
        <begin position="317"/>
        <end position="339"/>
    </location>
</feature>
<dbReference type="RefSeq" id="XP_044569605.1">
    <property type="nucleotide sequence ID" value="XM_044711706.1"/>
</dbReference>
<dbReference type="AlphaFoldDB" id="A0A6A5CCT0"/>
<evidence type="ECO:0000256" key="1">
    <source>
        <dbReference type="SAM" id="MobiDB-lite"/>
    </source>
</evidence>
<dbReference type="Gene3D" id="1.20.1280.50">
    <property type="match status" value="1"/>
</dbReference>
<name>A0A6A5CCT0_NAEFO</name>
<feature type="domain" description="F-box" evidence="2">
    <location>
        <begin position="351"/>
        <end position="397"/>
    </location>
</feature>
<feature type="compositionally biased region" description="Low complexity" evidence="1">
    <location>
        <begin position="8"/>
        <end position="20"/>
    </location>
</feature>
<dbReference type="VEuPathDB" id="AmoebaDB:FDP41_000791"/>
<comment type="caution">
    <text evidence="3">The sequence shown here is derived from an EMBL/GenBank/DDBJ whole genome shotgun (WGS) entry which is preliminary data.</text>
</comment>
<dbReference type="Gene3D" id="3.90.530.10">
    <property type="entry name" value="XPA C-terminal domain"/>
    <property type="match status" value="1"/>
</dbReference>
<evidence type="ECO:0000259" key="2">
    <source>
        <dbReference type="PROSITE" id="PS50181"/>
    </source>
</evidence>
<evidence type="ECO:0000313" key="4">
    <source>
        <dbReference type="Proteomes" id="UP000444721"/>
    </source>
</evidence>
<feature type="compositionally biased region" description="Low complexity" evidence="1">
    <location>
        <begin position="213"/>
        <end position="228"/>
    </location>
</feature>
<sequence>MWVEYFKSTSSSTTSSSSSSDLHEQQQQAPHVAAECIMCGKSFGHKELCIGMNSVVGIETLFPFHPKRTLWRVLMNERAANYNSSTHSPPPCFLHLDCFIPQIHRPFQCMFDYEEKGEIEKEDQQMLSKLIIKWQAMRRNANAKKRKKNKELQEKTKKNKTRVKKGVSNTRRGNGMNHVEEEEEQEEADDDESFLVNEESIEEVSREPQQQRKSNSNKSSKTLSSSKSIIDDSGTRVQTRLQKKKELFKKDISKVDQSKDEKQSFFLDKEEEESRMNFELTKEGLTRATSTSSSLGGEATHPDASFTLQVSSSSSFDEMSFDQQQQEQHDQMNDPNGKVEWNRTSLVTGPSPYLLGLSDEIWYEILQYLPFDSLLQLSQISRSMFYYSSMNSLWESLCVKFLCPRARSVQEEYFPTLDYKTLFRKLYDNCCIQCGEYLRLDVELDNAMTLAQSKGSIQVPTHPDYYHYLVDHCVCEKCQKSSALSTISKTEAKRIYFVNDRDFNALRCMKSPNPFHRSTAMFKFLRAQLQQIHNKNVEQVLKGYYHFSQNHSQKDFSRIIEDAKHGKYGKECKLYHMLNFSTKQEVNGSEACAYIDTLEVRK</sequence>
<dbReference type="OrthoDB" id="101791at2759"/>
<feature type="region of interest" description="Disordered" evidence="1">
    <location>
        <begin position="138"/>
        <end position="237"/>
    </location>
</feature>
<dbReference type="OMA" id="CMKSPNP"/>
<dbReference type="VEuPathDB" id="AmoebaDB:NF0108590"/>
<accession>A0A6A5CCT0</accession>
<dbReference type="PROSITE" id="PS50181">
    <property type="entry name" value="FBOX"/>
    <property type="match status" value="1"/>
</dbReference>
<dbReference type="EMBL" id="VFQX01000002">
    <property type="protein sequence ID" value="KAF0984892.1"/>
    <property type="molecule type" value="Genomic_DNA"/>
</dbReference>
<feature type="region of interest" description="Disordered" evidence="1">
    <location>
        <begin position="278"/>
        <end position="302"/>
    </location>
</feature>